<dbReference type="GO" id="GO:0004853">
    <property type="term" value="F:uroporphyrinogen decarboxylase activity"/>
    <property type="evidence" value="ECO:0007669"/>
    <property type="project" value="InterPro"/>
</dbReference>
<dbReference type="PANTHER" id="PTHR47099">
    <property type="entry name" value="METHYLCOBAMIDE:COM METHYLTRANSFERASE MTBA"/>
    <property type="match status" value="1"/>
</dbReference>
<sequence>MTSKERMALAMRRRAPDRAPVMCQLSLGHYFLHAGLPAHRVWFTSEGFSEALLTLRARYGFDGALINLPGRDPGWMREVEGIEEGPEGEVVRWRNGDRTVIPPDDNPAHRPADPARAWRAEFSRLDPDHLEVLDRLPMYTWNVYHPPYLTGKPRPGPFSSPGDIPEYFCRAIDLVKAAVGETVSVHGEVFSPFTHYMELFGYEAGLMGLVDDPGRAEAMLDRLTGACVAWGVAQARRGVDAVLISSAFAGGGFVSRANYRRFVMPFERRVVEAVHAEGLPVYVHTCGAIGDRLELMAEAGLDGIDTLDPPPLGTVDLAEAKAQVGDRVFFKGNVDPVNTLLNGTPEGVMADARRRLEIGMPGGGYILSTACSVAPRTPPENIAALRQAVEVYGRYGG</sequence>
<dbReference type="EMBL" id="MFKF01000075">
    <property type="protein sequence ID" value="OGG55502.1"/>
    <property type="molecule type" value="Genomic_DNA"/>
</dbReference>
<name>A0A1F6D397_HANXR</name>
<dbReference type="AlphaFoldDB" id="A0A1F6D397"/>
<dbReference type="Pfam" id="PF01208">
    <property type="entry name" value="URO-D"/>
    <property type="match status" value="1"/>
</dbReference>
<reference evidence="2 3" key="1">
    <citation type="journal article" date="2016" name="Nat. Commun.">
        <title>Thousands of microbial genomes shed light on interconnected biogeochemical processes in an aquifer system.</title>
        <authorList>
            <person name="Anantharaman K."/>
            <person name="Brown C.T."/>
            <person name="Hug L.A."/>
            <person name="Sharon I."/>
            <person name="Castelle C.J."/>
            <person name="Probst A.J."/>
            <person name="Thomas B.C."/>
            <person name="Singh A."/>
            <person name="Wilkins M.J."/>
            <person name="Karaoz U."/>
            <person name="Brodie E.L."/>
            <person name="Williams K.H."/>
            <person name="Hubbard S.S."/>
            <person name="Banfield J.F."/>
        </authorList>
    </citation>
    <scope>NUCLEOTIDE SEQUENCE [LARGE SCALE GENOMIC DNA]</scope>
    <source>
        <strain evidence="3">RIFCSPLOWO2_12_FULL_64_10</strain>
    </source>
</reference>
<gene>
    <name evidence="2" type="ORF">A3F84_18825</name>
</gene>
<dbReference type="Gene3D" id="3.20.20.210">
    <property type="match status" value="1"/>
</dbReference>
<dbReference type="InterPro" id="IPR000257">
    <property type="entry name" value="Uroporphyrinogen_deCOase"/>
</dbReference>
<evidence type="ECO:0000259" key="1">
    <source>
        <dbReference type="Pfam" id="PF01208"/>
    </source>
</evidence>
<organism evidence="2 3">
    <name type="scientific">Handelsmanbacteria sp. (strain RIFCSPLOWO2_12_FULL_64_10)</name>
    <dbReference type="NCBI Taxonomy" id="1817868"/>
    <lineage>
        <taxon>Bacteria</taxon>
        <taxon>Candidatus Handelsmaniibacteriota</taxon>
    </lineage>
</organism>
<dbReference type="Proteomes" id="UP000178606">
    <property type="component" value="Unassembled WGS sequence"/>
</dbReference>
<dbReference type="InterPro" id="IPR038071">
    <property type="entry name" value="UROD/MetE-like_sf"/>
</dbReference>
<protein>
    <recommendedName>
        <fullName evidence="1">Uroporphyrinogen decarboxylase (URO-D) domain-containing protein</fullName>
    </recommendedName>
</protein>
<dbReference type="PANTHER" id="PTHR47099:SF1">
    <property type="entry name" value="METHYLCOBAMIDE:COM METHYLTRANSFERASE MTBA"/>
    <property type="match status" value="1"/>
</dbReference>
<proteinExistence type="predicted"/>
<accession>A0A1F6D397</accession>
<feature type="domain" description="Uroporphyrinogen decarboxylase (URO-D)" evidence="1">
    <location>
        <begin position="166"/>
        <end position="390"/>
    </location>
</feature>
<dbReference type="SUPFAM" id="SSF51726">
    <property type="entry name" value="UROD/MetE-like"/>
    <property type="match status" value="1"/>
</dbReference>
<evidence type="ECO:0000313" key="3">
    <source>
        <dbReference type="Proteomes" id="UP000178606"/>
    </source>
</evidence>
<dbReference type="InterPro" id="IPR052024">
    <property type="entry name" value="Methanogen_methyltrans"/>
</dbReference>
<evidence type="ECO:0000313" key="2">
    <source>
        <dbReference type="EMBL" id="OGG55502.1"/>
    </source>
</evidence>
<dbReference type="GO" id="GO:0006779">
    <property type="term" value="P:porphyrin-containing compound biosynthetic process"/>
    <property type="evidence" value="ECO:0007669"/>
    <property type="project" value="InterPro"/>
</dbReference>
<comment type="caution">
    <text evidence="2">The sequence shown here is derived from an EMBL/GenBank/DDBJ whole genome shotgun (WGS) entry which is preliminary data.</text>
</comment>